<protein>
    <submittedName>
        <fullName evidence="6">Non-heme iron oxygenase ferredoxin subunit</fullName>
    </submittedName>
</protein>
<evidence type="ECO:0000256" key="2">
    <source>
        <dbReference type="ARBA" id="ARBA00022723"/>
    </source>
</evidence>
<organism evidence="6 7">
    <name type="scientific">Aeromicrobium wangtongii</name>
    <dbReference type="NCBI Taxonomy" id="2969247"/>
    <lineage>
        <taxon>Bacteria</taxon>
        <taxon>Bacillati</taxon>
        <taxon>Actinomycetota</taxon>
        <taxon>Actinomycetes</taxon>
        <taxon>Propionibacteriales</taxon>
        <taxon>Nocardioidaceae</taxon>
        <taxon>Aeromicrobium</taxon>
    </lineage>
</organism>
<proteinExistence type="predicted"/>
<dbReference type="Gene3D" id="2.102.10.10">
    <property type="entry name" value="Rieske [2Fe-2S] iron-sulphur domain"/>
    <property type="match status" value="1"/>
</dbReference>
<evidence type="ECO:0000256" key="1">
    <source>
        <dbReference type="ARBA" id="ARBA00022714"/>
    </source>
</evidence>
<dbReference type="RefSeq" id="WP_232399404.1">
    <property type="nucleotide sequence ID" value="NZ_CP102173.1"/>
</dbReference>
<reference evidence="6 7" key="1">
    <citation type="submission" date="2022-08" db="EMBL/GenBank/DDBJ databases">
        <title>novel species in genus Aeromicrobium.</title>
        <authorList>
            <person name="Ye L."/>
        </authorList>
    </citation>
    <scope>NUCLEOTIDE SEQUENCE [LARGE SCALE GENOMIC DNA]</scope>
    <source>
        <strain evidence="7">zg-Y1379</strain>
    </source>
</reference>
<evidence type="ECO:0000313" key="6">
    <source>
        <dbReference type="EMBL" id="UUP15350.1"/>
    </source>
</evidence>
<dbReference type="Proteomes" id="UP001316184">
    <property type="component" value="Chromosome"/>
</dbReference>
<dbReference type="Pfam" id="PF00355">
    <property type="entry name" value="Rieske"/>
    <property type="match status" value="1"/>
</dbReference>
<dbReference type="EMBL" id="CP102173">
    <property type="protein sequence ID" value="UUP15350.1"/>
    <property type="molecule type" value="Genomic_DNA"/>
</dbReference>
<keyword evidence="1" id="KW-0001">2Fe-2S</keyword>
<keyword evidence="4" id="KW-0411">Iron-sulfur</keyword>
<gene>
    <name evidence="6" type="ORF">NQV15_08565</name>
</gene>
<dbReference type="InterPro" id="IPR017941">
    <property type="entry name" value="Rieske_2Fe-2S"/>
</dbReference>
<sequence length="106" mass="11407">MSFTEAAQLADVPDGGVLSVKVDGQEIALVRDGDDVYAIRDECSHASIPLSEGEVEGCEIECWLHGSRFDVRTGKPLNLPATEPVPTYSTQIEGETVMVDLSTPRS</sequence>
<evidence type="ECO:0000256" key="3">
    <source>
        <dbReference type="ARBA" id="ARBA00023004"/>
    </source>
</evidence>
<evidence type="ECO:0000256" key="4">
    <source>
        <dbReference type="ARBA" id="ARBA00023014"/>
    </source>
</evidence>
<keyword evidence="3" id="KW-0408">Iron</keyword>
<evidence type="ECO:0000313" key="7">
    <source>
        <dbReference type="Proteomes" id="UP001316184"/>
    </source>
</evidence>
<dbReference type="CDD" id="cd03528">
    <property type="entry name" value="Rieske_RO_ferredoxin"/>
    <property type="match status" value="1"/>
</dbReference>
<dbReference type="PANTHER" id="PTHR21496:SF23">
    <property type="entry name" value="3-PHENYLPROPIONATE_CINNAMIC ACID DIOXYGENASE FERREDOXIN SUBUNIT"/>
    <property type="match status" value="1"/>
</dbReference>
<accession>A0ABY5MB54</accession>
<name>A0ABY5MB54_9ACTN</name>
<evidence type="ECO:0000259" key="5">
    <source>
        <dbReference type="PROSITE" id="PS51296"/>
    </source>
</evidence>
<dbReference type="SUPFAM" id="SSF50022">
    <property type="entry name" value="ISP domain"/>
    <property type="match status" value="1"/>
</dbReference>
<keyword evidence="2" id="KW-0479">Metal-binding</keyword>
<keyword evidence="7" id="KW-1185">Reference proteome</keyword>
<feature type="domain" description="Rieske" evidence="5">
    <location>
        <begin position="4"/>
        <end position="99"/>
    </location>
</feature>
<dbReference type="InterPro" id="IPR036922">
    <property type="entry name" value="Rieske_2Fe-2S_sf"/>
</dbReference>
<dbReference type="PANTHER" id="PTHR21496">
    <property type="entry name" value="FERREDOXIN-RELATED"/>
    <property type="match status" value="1"/>
</dbReference>
<dbReference type="PROSITE" id="PS51296">
    <property type="entry name" value="RIESKE"/>
    <property type="match status" value="1"/>
</dbReference>